<dbReference type="AlphaFoldDB" id="A0A087DFM9"/>
<organism evidence="1 2">
    <name type="scientific">Bifidobacterium stellenboschense</name>
    <dbReference type="NCBI Taxonomy" id="762211"/>
    <lineage>
        <taxon>Bacteria</taxon>
        <taxon>Bacillati</taxon>
        <taxon>Actinomycetota</taxon>
        <taxon>Actinomycetes</taxon>
        <taxon>Bifidobacteriales</taxon>
        <taxon>Bifidobacteriaceae</taxon>
        <taxon>Bifidobacterium</taxon>
    </lineage>
</organism>
<protein>
    <recommendedName>
        <fullName evidence="3">CTP synthase</fullName>
    </recommendedName>
</protein>
<accession>A0A087DFM9</accession>
<evidence type="ECO:0000313" key="2">
    <source>
        <dbReference type="Proteomes" id="UP000029004"/>
    </source>
</evidence>
<evidence type="ECO:0008006" key="3">
    <source>
        <dbReference type="Google" id="ProtNLM"/>
    </source>
</evidence>
<name>A0A087DFM9_9BIFI</name>
<dbReference type="EMBL" id="JGZP01000023">
    <property type="protein sequence ID" value="KFI94329.1"/>
    <property type="molecule type" value="Genomic_DNA"/>
</dbReference>
<dbReference type="STRING" id="762211.BSTEL_1503"/>
<dbReference type="eggNOG" id="COG5340">
    <property type="taxonomic scope" value="Bacteria"/>
</dbReference>
<gene>
    <name evidence="1" type="ORF">BSTEL_1503</name>
</gene>
<dbReference type="Proteomes" id="UP000029004">
    <property type="component" value="Unassembled WGS sequence"/>
</dbReference>
<comment type="caution">
    <text evidence="1">The sequence shown here is derived from an EMBL/GenBank/DDBJ whole genome shotgun (WGS) entry which is preliminary data.</text>
</comment>
<sequence length="291" mass="33391">MRHALRRRLQSGELVSPYTNLYARSAYWNRLTVEERSLHTIRALAIRRPRWVFAGLSAVCLYGLEHAYDLHDGTIHIASRNGSHKRDDKRLRRLYMSHTGLLWQSSGIRITPPARTLIDCAVHPFAKALAIYDSALRRCLVDVEEIRSLALRTNCDDQAVERLLRYASPQSENGGESLMRGLLISQGFAEPQLQTEFDNPDNPGAAYRVDFCWKLADGRIIVVEYDGMAKYADTSNPNRASLQQKLDYERRREVHLREQNVSGVTHIVYEDLIRPERLERKLLAAGVPKIR</sequence>
<evidence type="ECO:0000313" key="1">
    <source>
        <dbReference type="EMBL" id="KFI94329.1"/>
    </source>
</evidence>
<keyword evidence="2" id="KW-1185">Reference proteome</keyword>
<proteinExistence type="predicted"/>
<reference evidence="1 2" key="1">
    <citation type="submission" date="2014-03" db="EMBL/GenBank/DDBJ databases">
        <title>Genomics of Bifidobacteria.</title>
        <authorList>
            <person name="Ventura M."/>
            <person name="Milani C."/>
            <person name="Lugli G.A."/>
        </authorList>
    </citation>
    <scope>NUCLEOTIDE SEQUENCE [LARGE SCALE GENOMIC DNA]</scope>
    <source>
        <strain evidence="1 2">DSM 23968</strain>
    </source>
</reference>